<accession>A0AAW1RK12</accession>
<keyword evidence="2" id="KW-1185">Reference proteome</keyword>
<proteinExistence type="predicted"/>
<evidence type="ECO:0000313" key="2">
    <source>
        <dbReference type="Proteomes" id="UP001445335"/>
    </source>
</evidence>
<evidence type="ECO:0000313" key="1">
    <source>
        <dbReference type="EMBL" id="KAK9834008.1"/>
    </source>
</evidence>
<dbReference type="Proteomes" id="UP001445335">
    <property type="component" value="Unassembled WGS sequence"/>
</dbReference>
<dbReference type="EMBL" id="JALJOU010000034">
    <property type="protein sequence ID" value="KAK9834008.1"/>
    <property type="molecule type" value="Genomic_DNA"/>
</dbReference>
<sequence length="175" mass="18687">MEPGALAAVTRLLAEEATALEAHAVPAADRLAKRADTRTLREMRSCKRALSSLAARVGSISHELERLLGDAQRQRDSSPAAVACRAMLESYLLQIGGAVCAERCELLPRAKAHRGKSEPLFLFYRDGVLMQQVEGADTPALTQRVSELAAAVADAGVTAQNPFATNRAARSGHKV</sequence>
<reference evidence="1 2" key="1">
    <citation type="journal article" date="2024" name="Nat. Commun.">
        <title>Phylogenomics reveals the evolutionary origins of lichenization in chlorophyte algae.</title>
        <authorList>
            <person name="Puginier C."/>
            <person name="Libourel C."/>
            <person name="Otte J."/>
            <person name="Skaloud P."/>
            <person name="Haon M."/>
            <person name="Grisel S."/>
            <person name="Petersen M."/>
            <person name="Berrin J.G."/>
            <person name="Delaux P.M."/>
            <person name="Dal Grande F."/>
            <person name="Keller J."/>
        </authorList>
    </citation>
    <scope>NUCLEOTIDE SEQUENCE [LARGE SCALE GENOMIC DNA]</scope>
    <source>
        <strain evidence="1 2">SAG 245.80</strain>
    </source>
</reference>
<name>A0AAW1RK12_9CHLO</name>
<dbReference type="Gene3D" id="1.20.58.340">
    <property type="entry name" value="Magnesium transport protein CorA, transmembrane region"/>
    <property type="match status" value="1"/>
</dbReference>
<comment type="caution">
    <text evidence="1">The sequence shown here is derived from an EMBL/GenBank/DDBJ whole genome shotgun (WGS) entry which is preliminary data.</text>
</comment>
<organism evidence="1 2">
    <name type="scientific">Elliptochloris bilobata</name>
    <dbReference type="NCBI Taxonomy" id="381761"/>
    <lineage>
        <taxon>Eukaryota</taxon>
        <taxon>Viridiplantae</taxon>
        <taxon>Chlorophyta</taxon>
        <taxon>core chlorophytes</taxon>
        <taxon>Trebouxiophyceae</taxon>
        <taxon>Trebouxiophyceae incertae sedis</taxon>
        <taxon>Elliptochloris clade</taxon>
        <taxon>Elliptochloris</taxon>
    </lineage>
</organism>
<gene>
    <name evidence="1" type="ORF">WJX81_002509</name>
</gene>
<dbReference type="AlphaFoldDB" id="A0AAW1RK12"/>
<protein>
    <submittedName>
        <fullName evidence="1">Uncharacterized protein</fullName>
    </submittedName>
</protein>